<evidence type="ECO:0000313" key="2">
    <source>
        <dbReference type="Proteomes" id="UP001189429"/>
    </source>
</evidence>
<dbReference type="EMBL" id="CAUYUJ010018597">
    <property type="protein sequence ID" value="CAK0884861.1"/>
    <property type="molecule type" value="Genomic_DNA"/>
</dbReference>
<sequence>MKAGGLRARERWRAAGGGSGRDSAERRGSRGWAQAQPAVFIKEYLVFKVGPEAVADLWNRRAKWVTNLGEFCIQGHSIPTETSLSRILIRNFEGEAVEASPLKGLIRMAGLWGLKALYDSLDWLRHVGAADELDFPSSVTVRSWVDDSNTRIVAPRKFAVKQLVGVFKVLSESCMKLGLAISPASVAPSSSKTAGCLLESKLKALGLKAPLKEAAVDLGVDRGRIRALLQWRRTLGDFLKRTTSQRSLTAQLQLDMGHKGPAITTTMDVMNSRLRKDGGNSSSGALQVPLSQLMAAAPPRGAGGGGLHLGQCRAPGAGRGLDLDRLAAAIPEECDLDAITDLLFDSFPDEFVGPGLLPRALGPVAAAWNDGLVWSRAQACSRRGQTIRRRALSRSVLVGTAYFRRGEKQKHTD</sequence>
<evidence type="ECO:0000313" key="1">
    <source>
        <dbReference type="EMBL" id="CAK0884861.1"/>
    </source>
</evidence>
<proteinExistence type="predicted"/>
<organism evidence="1 2">
    <name type="scientific">Prorocentrum cordatum</name>
    <dbReference type="NCBI Taxonomy" id="2364126"/>
    <lineage>
        <taxon>Eukaryota</taxon>
        <taxon>Sar</taxon>
        <taxon>Alveolata</taxon>
        <taxon>Dinophyceae</taxon>
        <taxon>Prorocentrales</taxon>
        <taxon>Prorocentraceae</taxon>
        <taxon>Prorocentrum</taxon>
    </lineage>
</organism>
<accession>A0ABN9WER5</accession>
<comment type="caution">
    <text evidence="1">The sequence shown here is derived from an EMBL/GenBank/DDBJ whole genome shotgun (WGS) entry which is preliminary data.</text>
</comment>
<dbReference type="Proteomes" id="UP001189429">
    <property type="component" value="Unassembled WGS sequence"/>
</dbReference>
<keyword evidence="2" id="KW-1185">Reference proteome</keyword>
<protein>
    <submittedName>
        <fullName evidence="1">Uncharacterized protein</fullName>
    </submittedName>
</protein>
<gene>
    <name evidence="1" type="ORF">PCOR1329_LOCUS66642</name>
</gene>
<feature type="non-terminal residue" evidence="1">
    <location>
        <position position="413"/>
    </location>
</feature>
<name>A0ABN9WER5_9DINO</name>
<reference evidence="1" key="1">
    <citation type="submission" date="2023-10" db="EMBL/GenBank/DDBJ databases">
        <authorList>
            <person name="Chen Y."/>
            <person name="Shah S."/>
            <person name="Dougan E. K."/>
            <person name="Thang M."/>
            <person name="Chan C."/>
        </authorList>
    </citation>
    <scope>NUCLEOTIDE SEQUENCE [LARGE SCALE GENOMIC DNA]</scope>
</reference>